<protein>
    <submittedName>
        <fullName evidence="1">Pilus assembly protein HicB</fullName>
    </submittedName>
</protein>
<dbReference type="RefSeq" id="WP_069642506.1">
    <property type="nucleotide sequence ID" value="NZ_MIJE01000003.1"/>
</dbReference>
<dbReference type="Proteomes" id="UP000094296">
    <property type="component" value="Unassembled WGS sequence"/>
</dbReference>
<evidence type="ECO:0000313" key="1">
    <source>
        <dbReference type="EMBL" id="OEF97875.1"/>
    </source>
</evidence>
<dbReference type="Gene3D" id="3.30.160.250">
    <property type="match status" value="1"/>
</dbReference>
<dbReference type="Pfam" id="PF05534">
    <property type="entry name" value="HicB"/>
    <property type="match status" value="1"/>
</dbReference>
<dbReference type="OrthoDB" id="5419659at2"/>
<dbReference type="GO" id="GO:0006355">
    <property type="term" value="P:regulation of DNA-templated transcription"/>
    <property type="evidence" value="ECO:0007669"/>
    <property type="project" value="InterPro"/>
</dbReference>
<dbReference type="InterPro" id="IPR035069">
    <property type="entry name" value="TTHA1013/TTHA0281-like"/>
</dbReference>
<sequence>MNVQDYMKLPYNYIIKPIADESGSYFHASVLELDGCQSTGENFQEAYDGLMEAMEGWIETKLKNGFTVPVPLDTDKYSGKYVVRLPKSLHARLAIEAEKEGVSLNQYTLYKLSQGHP</sequence>
<dbReference type="InterPro" id="IPR008651">
    <property type="entry name" value="Uncharacterised_HicB"/>
</dbReference>
<evidence type="ECO:0000313" key="2">
    <source>
        <dbReference type="Proteomes" id="UP000094296"/>
    </source>
</evidence>
<gene>
    <name evidence="1" type="ORF">BHF68_13700</name>
</gene>
<dbReference type="Gene3D" id="1.10.1220.10">
    <property type="entry name" value="Met repressor-like"/>
    <property type="match status" value="1"/>
</dbReference>
<dbReference type="InterPro" id="IPR013321">
    <property type="entry name" value="Arc_rbn_hlx_hlx"/>
</dbReference>
<name>A0A1E5G471_9FIRM</name>
<organism evidence="1 2">
    <name type="scientific">Desulfuribacillus alkaliarsenatis</name>
    <dbReference type="NCBI Taxonomy" id="766136"/>
    <lineage>
        <taxon>Bacteria</taxon>
        <taxon>Bacillati</taxon>
        <taxon>Bacillota</taxon>
        <taxon>Desulfuribacillia</taxon>
        <taxon>Desulfuribacillales</taxon>
        <taxon>Desulfuribacillaceae</taxon>
        <taxon>Desulfuribacillus</taxon>
    </lineage>
</organism>
<keyword evidence="2" id="KW-1185">Reference proteome</keyword>
<proteinExistence type="predicted"/>
<comment type="caution">
    <text evidence="1">The sequence shown here is derived from an EMBL/GenBank/DDBJ whole genome shotgun (WGS) entry which is preliminary data.</text>
</comment>
<dbReference type="InterPro" id="IPR010985">
    <property type="entry name" value="Ribbon_hlx_hlx"/>
</dbReference>
<dbReference type="SUPFAM" id="SSF47598">
    <property type="entry name" value="Ribbon-helix-helix"/>
    <property type="match status" value="1"/>
</dbReference>
<dbReference type="SUPFAM" id="SSF143100">
    <property type="entry name" value="TTHA1013/TTHA0281-like"/>
    <property type="match status" value="1"/>
</dbReference>
<dbReference type="AlphaFoldDB" id="A0A1E5G471"/>
<dbReference type="EMBL" id="MIJE01000003">
    <property type="protein sequence ID" value="OEF97875.1"/>
    <property type="molecule type" value="Genomic_DNA"/>
</dbReference>
<accession>A0A1E5G471</accession>
<reference evidence="1 2" key="1">
    <citation type="submission" date="2016-09" db="EMBL/GenBank/DDBJ databases">
        <title>Draft genome sequence for the type strain of Desulfuribacillus alkaliarsenatis AHT28, an obligately anaerobic, sulfidogenic bacterium isolated from Russian soda lake sediments.</title>
        <authorList>
            <person name="Abin C.A."/>
            <person name="Hollibaugh J.T."/>
        </authorList>
    </citation>
    <scope>NUCLEOTIDE SEQUENCE [LARGE SCALE GENOMIC DNA]</scope>
    <source>
        <strain evidence="1 2">AHT28</strain>
    </source>
</reference>